<proteinExistence type="predicted"/>
<gene>
    <name evidence="1" type="ORF">PROSTU_02091</name>
</gene>
<dbReference type="Proteomes" id="UP000004506">
    <property type="component" value="Unassembled WGS sequence"/>
</dbReference>
<accession>A0AA86YKQ8</accession>
<comment type="caution">
    <text evidence="1">The sequence shown here is derived from an EMBL/GenBank/DDBJ whole genome shotgun (WGS) entry which is preliminary data.</text>
</comment>
<evidence type="ECO:0000313" key="2">
    <source>
        <dbReference type="Proteomes" id="UP000004506"/>
    </source>
</evidence>
<reference evidence="2" key="1">
    <citation type="submission" date="2008-04" db="EMBL/GenBank/DDBJ databases">
        <title>Draft genome sequence of Providencia stuartii (ATCC 25827).</title>
        <authorList>
            <person name="Sudarsanam P."/>
            <person name="Ley R."/>
            <person name="Guruge J."/>
            <person name="Turnbaugh P.J."/>
            <person name="Mahowald M."/>
            <person name="Liep D."/>
            <person name="Gordon J."/>
        </authorList>
    </citation>
    <scope>NUCLEOTIDE SEQUENCE [LARGE SCALE GENOMIC DNA]</scope>
    <source>
        <strain evidence="2">ATCC 25827</strain>
    </source>
</reference>
<evidence type="ECO:0000313" key="1">
    <source>
        <dbReference type="EMBL" id="EDU58910.1"/>
    </source>
</evidence>
<reference evidence="2" key="2">
    <citation type="submission" date="2008-04" db="EMBL/GenBank/DDBJ databases">
        <title>Draft genome sequence of Providencia stuartii(ATCC 25827).</title>
        <authorList>
            <person name="Sudarsanam P."/>
            <person name="Ley R."/>
            <person name="Guruge J."/>
            <person name="Turnbaugh P.J."/>
            <person name="Mahowald M."/>
            <person name="Liep D."/>
            <person name="Gordon J."/>
        </authorList>
    </citation>
    <scope>NUCLEOTIDE SEQUENCE [LARGE SCALE GENOMIC DNA]</scope>
    <source>
        <strain evidence="2">ATCC 25827</strain>
    </source>
</reference>
<dbReference type="AlphaFoldDB" id="A0AA86YKQ8"/>
<protein>
    <submittedName>
        <fullName evidence="1">Uncharacterized protein</fullName>
    </submittedName>
</protein>
<reference evidence="1 2" key="3">
    <citation type="submission" date="2008-05" db="EMBL/GenBank/DDBJ databases">
        <authorList>
            <person name="Fulton L."/>
            <person name="Clifton S."/>
            <person name="Fulton B."/>
            <person name="Xu J."/>
            <person name="Minx P."/>
            <person name="Pepin K.H."/>
            <person name="Johnson M."/>
            <person name="Thiruvilangam P."/>
            <person name="Bhonagiri V."/>
            <person name="Nash W.E."/>
            <person name="Mardis E.R."/>
            <person name="Wilson R.K."/>
        </authorList>
    </citation>
    <scope>NUCLEOTIDE SEQUENCE [LARGE SCALE GENOMIC DNA]</scope>
    <source>
        <strain evidence="1 2">ATCC 25827</strain>
    </source>
</reference>
<name>A0AA86YKQ8_PROST</name>
<sequence>MNFNIMNLFNDKFGMQRFVEECQSLLQYQISYKFVKLIINI</sequence>
<dbReference type="EMBL" id="ABJD02000101">
    <property type="protein sequence ID" value="EDU58910.1"/>
    <property type="molecule type" value="Genomic_DNA"/>
</dbReference>
<organism evidence="1 2">
    <name type="scientific">Providencia stuartii ATCC 25827</name>
    <dbReference type="NCBI Taxonomy" id="471874"/>
    <lineage>
        <taxon>Bacteria</taxon>
        <taxon>Pseudomonadati</taxon>
        <taxon>Pseudomonadota</taxon>
        <taxon>Gammaproteobacteria</taxon>
        <taxon>Enterobacterales</taxon>
        <taxon>Morganellaceae</taxon>
        <taxon>Providencia</taxon>
    </lineage>
</organism>